<dbReference type="Proteomes" id="UP000003100">
    <property type="component" value="Unassembled WGS sequence"/>
</dbReference>
<evidence type="ECO:0000313" key="2">
    <source>
        <dbReference type="Proteomes" id="UP000003100"/>
    </source>
</evidence>
<organism evidence="1 2">
    <name type="scientific">Blautia hydrogenotrophica (strain DSM 10507 / JCM 14656 / S5a33)</name>
    <name type="common">Ruminococcus hydrogenotrophicus</name>
    <dbReference type="NCBI Taxonomy" id="476272"/>
    <lineage>
        <taxon>Bacteria</taxon>
        <taxon>Bacillati</taxon>
        <taxon>Bacillota</taxon>
        <taxon>Clostridia</taxon>
        <taxon>Lachnospirales</taxon>
        <taxon>Lachnospiraceae</taxon>
        <taxon>Blautia</taxon>
    </lineage>
</organism>
<dbReference type="PATRIC" id="fig|476272.21.peg.1076"/>
<comment type="caution">
    <text evidence="1">The sequence shown here is derived from an EMBL/GenBank/DDBJ whole genome shotgun (WGS) entry which is preliminary data.</text>
</comment>
<evidence type="ECO:0000313" key="1">
    <source>
        <dbReference type="EMBL" id="EEG48184.1"/>
    </source>
</evidence>
<proteinExistence type="predicted"/>
<keyword evidence="2" id="KW-1185">Reference proteome</keyword>
<protein>
    <submittedName>
        <fullName evidence="1">Uncharacterized protein</fullName>
    </submittedName>
</protein>
<reference evidence="1 2" key="1">
    <citation type="submission" date="2009-01" db="EMBL/GenBank/DDBJ databases">
        <authorList>
            <person name="Fulton L."/>
            <person name="Clifton S."/>
            <person name="Fulton B."/>
            <person name="Xu J."/>
            <person name="Minx P."/>
            <person name="Pepin K.H."/>
            <person name="Johnson M."/>
            <person name="Bhonagiri V."/>
            <person name="Nash W.E."/>
            <person name="Mardis E.R."/>
            <person name="Wilson R.K."/>
        </authorList>
    </citation>
    <scope>NUCLEOTIDE SEQUENCE [LARGE SCALE GENOMIC DNA]</scope>
    <source>
        <strain evidence="2">DSM 10507 / JCM 14656 / S5a33</strain>
    </source>
</reference>
<sequence length="41" mass="4780">MSSPTLWAQIGRVCFVCLENRKLWKINLSVSAVRKDRSEKE</sequence>
<gene>
    <name evidence="1" type="ORF">RUMHYD_02942</name>
</gene>
<accession>C0CPZ0</accession>
<reference evidence="1 2" key="2">
    <citation type="submission" date="2009-02" db="EMBL/GenBank/DDBJ databases">
        <title>Draft genome sequence of Blautia hydrogenotrophica DSM 10507 (Ruminococcus hydrogenotrophicus DSM 10507).</title>
        <authorList>
            <person name="Sudarsanam P."/>
            <person name="Ley R."/>
            <person name="Guruge J."/>
            <person name="Turnbaugh P.J."/>
            <person name="Mahowald M."/>
            <person name="Liep D."/>
            <person name="Gordon J."/>
        </authorList>
    </citation>
    <scope>NUCLEOTIDE SEQUENCE [LARGE SCALE GENOMIC DNA]</scope>
    <source>
        <strain evidence="2">DSM 10507 / JCM 14656 / S5a33</strain>
    </source>
</reference>
<dbReference type="AlphaFoldDB" id="C0CPZ0"/>
<dbReference type="HOGENOM" id="CLU_3266469_0_0_9"/>
<name>C0CPZ0_BLAHS</name>
<dbReference type="EMBL" id="ACBZ01000160">
    <property type="protein sequence ID" value="EEG48184.1"/>
    <property type="molecule type" value="Genomic_DNA"/>
</dbReference>